<keyword evidence="1" id="KW-0547">Nucleotide-binding</keyword>
<dbReference type="EMBL" id="BAAASJ010000007">
    <property type="protein sequence ID" value="GAA2622622.1"/>
    <property type="molecule type" value="Genomic_DNA"/>
</dbReference>
<dbReference type="InterPro" id="IPR052708">
    <property type="entry name" value="PxpC"/>
</dbReference>
<evidence type="ECO:0000256" key="3">
    <source>
        <dbReference type="ARBA" id="ARBA00022840"/>
    </source>
</evidence>
<gene>
    <name evidence="5" type="ORF">GCM10010307_07330</name>
</gene>
<dbReference type="RefSeq" id="WP_344387434.1">
    <property type="nucleotide sequence ID" value="NZ_BAAASJ010000007.1"/>
</dbReference>
<evidence type="ECO:0000256" key="2">
    <source>
        <dbReference type="ARBA" id="ARBA00022801"/>
    </source>
</evidence>
<dbReference type="NCBIfam" id="TIGR00724">
    <property type="entry name" value="urea_amlyse_rel"/>
    <property type="match status" value="1"/>
</dbReference>
<feature type="domain" description="Carboxyltransferase" evidence="4">
    <location>
        <begin position="27"/>
        <end position="293"/>
    </location>
</feature>
<keyword evidence="6" id="KW-1185">Reference proteome</keyword>
<dbReference type="InterPro" id="IPR029000">
    <property type="entry name" value="Cyclophilin-like_dom_sf"/>
</dbReference>
<accession>A0ABN3QC92</accession>
<evidence type="ECO:0000259" key="4">
    <source>
        <dbReference type="SMART" id="SM00797"/>
    </source>
</evidence>
<dbReference type="SUPFAM" id="SSF50891">
    <property type="entry name" value="Cyclophilin-like"/>
    <property type="match status" value="1"/>
</dbReference>
<name>A0ABN3QC92_9ACTN</name>
<keyword evidence="2" id="KW-0378">Hydrolase</keyword>
<dbReference type="Proteomes" id="UP001500151">
    <property type="component" value="Unassembled WGS sequence"/>
</dbReference>
<dbReference type="Pfam" id="PF02626">
    <property type="entry name" value="CT_A_B"/>
    <property type="match status" value="1"/>
</dbReference>
<protein>
    <submittedName>
        <fullName evidence="5">Biotin-dependent carboxyltransferase family protein</fullName>
    </submittedName>
</protein>
<evidence type="ECO:0000313" key="6">
    <source>
        <dbReference type="Proteomes" id="UP001500151"/>
    </source>
</evidence>
<keyword evidence="3" id="KW-0067">ATP-binding</keyword>
<dbReference type="PANTHER" id="PTHR43309">
    <property type="entry name" value="5-OXOPROLINASE SUBUNIT C"/>
    <property type="match status" value="1"/>
</dbReference>
<sequence length="293" mass="30263">MNDGKLEVVRAGALTTLQDLGRFGHAHLGVPRSGALDQPAHRLANRLVGNTADAATLETTLTGVAVRASRPVTVAVTGAPASVRIDGRPAAFASPVHVPAGAVLDVGSAACGLRSYVAVGGAIDVPPVLGSRSTDLLSGLGPAPLRDGDLLPLGAARGRSRYADTVFWSQPPRELLLPVLPGPRDNWFTPAALRTLATARFTVSSQSNRIALRTDGPVLERAVHGELPSEGMVIGAVQVPPDGRPVVFLADCPTTGGYPVIGVVPEKSLADAAQAVPGLPLRFVPVRRRARTA</sequence>
<evidence type="ECO:0000313" key="5">
    <source>
        <dbReference type="EMBL" id="GAA2622622.1"/>
    </source>
</evidence>
<organism evidence="5 6">
    <name type="scientific">Streptomyces vastus</name>
    <dbReference type="NCBI Taxonomy" id="285451"/>
    <lineage>
        <taxon>Bacteria</taxon>
        <taxon>Bacillati</taxon>
        <taxon>Actinomycetota</taxon>
        <taxon>Actinomycetes</taxon>
        <taxon>Kitasatosporales</taxon>
        <taxon>Streptomycetaceae</taxon>
        <taxon>Streptomyces</taxon>
    </lineage>
</organism>
<dbReference type="InterPro" id="IPR003778">
    <property type="entry name" value="CT_A_B"/>
</dbReference>
<dbReference type="PANTHER" id="PTHR43309:SF3">
    <property type="entry name" value="5-OXOPROLINASE SUBUNIT C"/>
    <property type="match status" value="1"/>
</dbReference>
<comment type="caution">
    <text evidence="5">The sequence shown here is derived from an EMBL/GenBank/DDBJ whole genome shotgun (WGS) entry which is preliminary data.</text>
</comment>
<reference evidence="5 6" key="1">
    <citation type="journal article" date="2019" name="Int. J. Syst. Evol. Microbiol.">
        <title>The Global Catalogue of Microorganisms (GCM) 10K type strain sequencing project: providing services to taxonomists for standard genome sequencing and annotation.</title>
        <authorList>
            <consortium name="The Broad Institute Genomics Platform"/>
            <consortium name="The Broad Institute Genome Sequencing Center for Infectious Disease"/>
            <person name="Wu L."/>
            <person name="Ma J."/>
        </authorList>
    </citation>
    <scope>NUCLEOTIDE SEQUENCE [LARGE SCALE GENOMIC DNA]</scope>
    <source>
        <strain evidence="5 6">JCM 4524</strain>
    </source>
</reference>
<evidence type="ECO:0000256" key="1">
    <source>
        <dbReference type="ARBA" id="ARBA00022741"/>
    </source>
</evidence>
<dbReference type="SMART" id="SM00797">
    <property type="entry name" value="AHS2"/>
    <property type="match status" value="1"/>
</dbReference>
<dbReference type="Gene3D" id="2.40.100.10">
    <property type="entry name" value="Cyclophilin-like"/>
    <property type="match status" value="1"/>
</dbReference>
<proteinExistence type="predicted"/>